<dbReference type="InterPro" id="IPR000014">
    <property type="entry name" value="PAS"/>
</dbReference>
<dbReference type="EMBL" id="CP032382">
    <property type="protein sequence ID" value="AYB29746.1"/>
    <property type="molecule type" value="Genomic_DNA"/>
</dbReference>
<evidence type="ECO:0000256" key="3">
    <source>
        <dbReference type="ARBA" id="ARBA00022553"/>
    </source>
</evidence>
<dbReference type="InterPro" id="IPR005467">
    <property type="entry name" value="His_kinase_dom"/>
</dbReference>
<evidence type="ECO:0000259" key="7">
    <source>
        <dbReference type="PROSITE" id="PS50112"/>
    </source>
</evidence>
<feature type="domain" description="Histidine kinase" evidence="6">
    <location>
        <begin position="781"/>
        <end position="974"/>
    </location>
</feature>
<dbReference type="InterPro" id="IPR000700">
    <property type="entry name" value="PAS-assoc_C"/>
</dbReference>
<dbReference type="CDD" id="cd00130">
    <property type="entry name" value="PAS"/>
    <property type="match status" value="3"/>
</dbReference>
<dbReference type="KEGG" id="chk:D4L85_03770"/>
<evidence type="ECO:0000259" key="6">
    <source>
        <dbReference type="PROSITE" id="PS50109"/>
    </source>
</evidence>
<name>A0A385SH43_9BACT</name>
<dbReference type="PANTHER" id="PTHR43304">
    <property type="entry name" value="PHYTOCHROME-LIKE PROTEIN CPH1"/>
    <property type="match status" value="1"/>
</dbReference>
<evidence type="ECO:0000256" key="1">
    <source>
        <dbReference type="ARBA" id="ARBA00000085"/>
    </source>
</evidence>
<keyword evidence="4" id="KW-0808">Transferase</keyword>
<dbReference type="Gene3D" id="3.30.450.20">
    <property type="entry name" value="PAS domain"/>
    <property type="match status" value="5"/>
</dbReference>
<dbReference type="PROSITE" id="PS50109">
    <property type="entry name" value="HIS_KIN"/>
    <property type="match status" value="1"/>
</dbReference>
<feature type="domain" description="PAS" evidence="7">
    <location>
        <begin position="253"/>
        <end position="327"/>
    </location>
</feature>
<dbReference type="InterPro" id="IPR001610">
    <property type="entry name" value="PAC"/>
</dbReference>
<dbReference type="SMART" id="SM00387">
    <property type="entry name" value="HATPase_c"/>
    <property type="match status" value="1"/>
</dbReference>
<dbReference type="InterPro" id="IPR036890">
    <property type="entry name" value="HATPase_C_sf"/>
</dbReference>
<dbReference type="SUPFAM" id="SSF55874">
    <property type="entry name" value="ATPase domain of HSP90 chaperone/DNA topoisomerase II/histidine kinase"/>
    <property type="match status" value="1"/>
</dbReference>
<dbReference type="InterPro" id="IPR003594">
    <property type="entry name" value="HATPase_dom"/>
</dbReference>
<comment type="catalytic activity">
    <reaction evidence="1">
        <text>ATP + protein L-histidine = ADP + protein N-phospho-L-histidine.</text>
        <dbReference type="EC" id="2.7.13.3"/>
    </reaction>
</comment>
<dbReference type="Gene3D" id="2.10.70.100">
    <property type="match status" value="1"/>
</dbReference>
<keyword evidence="5" id="KW-0418">Kinase</keyword>
<dbReference type="Proteomes" id="UP000266183">
    <property type="component" value="Chromosome"/>
</dbReference>
<feature type="domain" description="PAC" evidence="8">
    <location>
        <begin position="330"/>
        <end position="381"/>
    </location>
</feature>
<dbReference type="PANTHER" id="PTHR43304:SF1">
    <property type="entry name" value="PAC DOMAIN-CONTAINING PROTEIN"/>
    <property type="match status" value="1"/>
</dbReference>
<dbReference type="Pfam" id="PF07568">
    <property type="entry name" value="HisKA_2"/>
    <property type="match status" value="1"/>
</dbReference>
<dbReference type="Gene3D" id="3.30.565.10">
    <property type="entry name" value="Histidine kinase-like ATPase, C-terminal domain"/>
    <property type="match status" value="1"/>
</dbReference>
<accession>A0A385SH43</accession>
<dbReference type="Pfam" id="PF08447">
    <property type="entry name" value="PAS_3"/>
    <property type="match status" value="3"/>
</dbReference>
<dbReference type="InterPro" id="IPR035965">
    <property type="entry name" value="PAS-like_dom_sf"/>
</dbReference>
<evidence type="ECO:0000256" key="5">
    <source>
        <dbReference type="ARBA" id="ARBA00022777"/>
    </source>
</evidence>
<proteinExistence type="predicted"/>
<dbReference type="NCBIfam" id="TIGR00229">
    <property type="entry name" value="sensory_box"/>
    <property type="match status" value="3"/>
</dbReference>
<dbReference type="PROSITE" id="PS50112">
    <property type="entry name" value="PAS"/>
    <property type="match status" value="2"/>
</dbReference>
<feature type="domain" description="PAC" evidence="8">
    <location>
        <begin position="597"/>
        <end position="649"/>
    </location>
</feature>
<evidence type="ECO:0000313" key="9">
    <source>
        <dbReference type="EMBL" id="AYB29746.1"/>
    </source>
</evidence>
<dbReference type="SUPFAM" id="SSF55785">
    <property type="entry name" value="PYP-like sensor domain (PAS domain)"/>
    <property type="match status" value="5"/>
</dbReference>
<evidence type="ECO:0000313" key="10">
    <source>
        <dbReference type="Proteomes" id="UP000266183"/>
    </source>
</evidence>
<dbReference type="GO" id="GO:0004673">
    <property type="term" value="F:protein histidine kinase activity"/>
    <property type="evidence" value="ECO:0007669"/>
    <property type="project" value="UniProtKB-EC"/>
</dbReference>
<dbReference type="Pfam" id="PF02518">
    <property type="entry name" value="HATPase_c"/>
    <property type="match status" value="1"/>
</dbReference>
<feature type="domain" description="PAS" evidence="7">
    <location>
        <begin position="524"/>
        <end position="594"/>
    </location>
</feature>
<sequence>MTVRPNGHKRDPSFAFDELPMPVIIYRQDNGCVLKYNKEAKRVLGLSTSDKALNISKIRPETLSRPKTATSKKPVNFGPVIHRTSKGKEILLAVLRKPISFDGMDCFVDFLESVCEAVSIKNEKASANHSETLIFGKMGSAELDLQTFLLTVSKELFQLLDVVVDEPQSIPIEQFLKTYIHPDFRSEVQQKIEEGMRGLGAEKKVVNVEFEMITATGRKIWIKALGIFKGGTALGILHEITEPKKAQEALVDANELFQRLADNVPGMIFKYQLKDESNGQFLFVSNGCESLFGISAEKIKARGLTEIIHPDDLPLIRQAMRDGFHNDLPWESEFRVIMPNGSVKWIAGASNAYKEKNGEHCWFGFMHDITGRKLAELKRKEIERIAQGNFRALATEMDKFHSLVGTIDGIVWEADAQTFEFKFVSKQAEKILGYPVSNWHTEPNFWANKIHPEDRERAVNFCKLSTRKLRDHDFEYRMITREGCEVWIQDKVTVIHKDGKPILLRGIMLDITARKMAEEEIRRSEQRFKLLYNNTPVMMHSIEVDGKLSRVSDFWLQKMGYSREEVLGKRSVEFMTAESREKGTKELVDFIRSGVARNLEFDFVTKSGRVLNTLLSSSAEYDGQGRVTRSLTVVTDITETKKLGKRLELAHKAARLGVWQIDFVNDSWECDDKLREIFGIEEGVLTREKYWGIVHPDDREAKMKRDKGLLTSPGSHYYDEYRIIRPVDHEVRYIKSQGLFFRDEQGNPLSGISVVYDQTQEKLAGQKILQSLKEKETLIKEVHHRIKNNLQLISSIVYLKLATFKQNDIREFLEGLRQKVKSIAVLHERLLQTEELDSVNIDDFLNRVLKDIQVSFYRPDLIVETKKEILPVQLPSDVATYCGLIVNELVTNAIKHAFPPESRGKIVVRFLQEEGNFLLSVCDNGIGLPENVAPRETGSFGMSLIYIFVKQLGGEFSVLRKNGTDFQIRFSTEFLTAPNTETVTKRIV</sequence>
<keyword evidence="3" id="KW-0597">Phosphoprotein</keyword>
<keyword evidence="10" id="KW-1185">Reference proteome</keyword>
<dbReference type="RefSeq" id="WP_119753059.1">
    <property type="nucleotide sequence ID" value="NZ_CP032382.1"/>
</dbReference>
<dbReference type="PROSITE" id="PS50113">
    <property type="entry name" value="PAC"/>
    <property type="match status" value="3"/>
</dbReference>
<dbReference type="SMART" id="SM00086">
    <property type="entry name" value="PAC"/>
    <property type="match status" value="4"/>
</dbReference>
<dbReference type="SMART" id="SM00091">
    <property type="entry name" value="PAS"/>
    <property type="match status" value="5"/>
</dbReference>
<feature type="domain" description="PAC" evidence="8">
    <location>
        <begin position="472"/>
        <end position="523"/>
    </location>
</feature>
<dbReference type="Pfam" id="PF13426">
    <property type="entry name" value="PAS_9"/>
    <property type="match status" value="2"/>
</dbReference>
<dbReference type="InterPro" id="IPR052162">
    <property type="entry name" value="Sensor_kinase/Photoreceptor"/>
</dbReference>
<reference evidence="10" key="1">
    <citation type="submission" date="2018-09" db="EMBL/GenBank/DDBJ databases">
        <title>Chryseolinea sp. KIS68-18 isolated from soil.</title>
        <authorList>
            <person name="Weon H.-Y."/>
            <person name="Kwon S.-W."/>
            <person name="Lee S.A."/>
        </authorList>
    </citation>
    <scope>NUCLEOTIDE SEQUENCE [LARGE SCALE GENOMIC DNA]</scope>
    <source>
        <strain evidence="10">KIS68-18</strain>
    </source>
</reference>
<evidence type="ECO:0000256" key="4">
    <source>
        <dbReference type="ARBA" id="ARBA00022679"/>
    </source>
</evidence>
<dbReference type="AlphaFoldDB" id="A0A385SH43"/>
<dbReference type="EC" id="2.7.13.3" evidence="2"/>
<evidence type="ECO:0000256" key="2">
    <source>
        <dbReference type="ARBA" id="ARBA00012438"/>
    </source>
</evidence>
<protein>
    <recommendedName>
        <fullName evidence="2">histidine kinase</fullName>
        <ecNumber evidence="2">2.7.13.3</ecNumber>
    </recommendedName>
</protein>
<organism evidence="9 10">
    <name type="scientific">Chryseolinea soli</name>
    <dbReference type="NCBI Taxonomy" id="2321403"/>
    <lineage>
        <taxon>Bacteria</taxon>
        <taxon>Pseudomonadati</taxon>
        <taxon>Bacteroidota</taxon>
        <taxon>Cytophagia</taxon>
        <taxon>Cytophagales</taxon>
        <taxon>Fulvivirgaceae</taxon>
        <taxon>Chryseolinea</taxon>
    </lineage>
</organism>
<dbReference type="InterPro" id="IPR011495">
    <property type="entry name" value="Sig_transdc_His_kin_sub2_dim/P"/>
</dbReference>
<gene>
    <name evidence="9" type="ORF">D4L85_03770</name>
</gene>
<evidence type="ECO:0000259" key="8">
    <source>
        <dbReference type="PROSITE" id="PS50113"/>
    </source>
</evidence>
<dbReference type="InterPro" id="IPR013655">
    <property type="entry name" value="PAS_fold_3"/>
</dbReference>